<dbReference type="EnsemblPlants" id="OPUNC03G02920.1">
    <property type="protein sequence ID" value="OPUNC03G02920.1"/>
    <property type="gene ID" value="OPUNC03G02920"/>
</dbReference>
<name>A0A0E0K8L4_ORYPU</name>
<feature type="region of interest" description="Disordered" evidence="1">
    <location>
        <begin position="33"/>
        <end position="59"/>
    </location>
</feature>
<dbReference type="Gramene" id="OPUNC03G02920.1">
    <property type="protein sequence ID" value="OPUNC03G02920.1"/>
    <property type="gene ID" value="OPUNC03G02920"/>
</dbReference>
<reference evidence="2" key="1">
    <citation type="submission" date="2015-04" db="UniProtKB">
        <authorList>
            <consortium name="EnsemblPlants"/>
        </authorList>
    </citation>
    <scope>IDENTIFICATION</scope>
</reference>
<reference evidence="2" key="2">
    <citation type="submission" date="2018-05" db="EMBL/GenBank/DDBJ databases">
        <title>OpunRS2 (Oryza punctata Reference Sequence Version 2).</title>
        <authorList>
            <person name="Zhang J."/>
            <person name="Kudrna D."/>
            <person name="Lee S."/>
            <person name="Talag J."/>
            <person name="Welchert J."/>
            <person name="Wing R.A."/>
        </authorList>
    </citation>
    <scope>NUCLEOTIDE SEQUENCE [LARGE SCALE GENOMIC DNA]</scope>
</reference>
<organism evidence="2">
    <name type="scientific">Oryza punctata</name>
    <name type="common">Red rice</name>
    <dbReference type="NCBI Taxonomy" id="4537"/>
    <lineage>
        <taxon>Eukaryota</taxon>
        <taxon>Viridiplantae</taxon>
        <taxon>Streptophyta</taxon>
        <taxon>Embryophyta</taxon>
        <taxon>Tracheophyta</taxon>
        <taxon>Spermatophyta</taxon>
        <taxon>Magnoliopsida</taxon>
        <taxon>Liliopsida</taxon>
        <taxon>Poales</taxon>
        <taxon>Poaceae</taxon>
        <taxon>BOP clade</taxon>
        <taxon>Oryzoideae</taxon>
        <taxon>Oryzeae</taxon>
        <taxon>Oryzinae</taxon>
        <taxon>Oryza</taxon>
    </lineage>
</organism>
<accession>A0A0E0K8L4</accession>
<sequence>MAQSINASYLCQQLTERPLPEDVRQRGSFAARAIDGGMQAGPRSSAVLGRLRQEQASAS</sequence>
<proteinExistence type="predicted"/>
<keyword evidence="3" id="KW-1185">Reference proteome</keyword>
<dbReference type="HOGENOM" id="CLU_2964985_0_0_1"/>
<evidence type="ECO:0000256" key="1">
    <source>
        <dbReference type="SAM" id="MobiDB-lite"/>
    </source>
</evidence>
<evidence type="ECO:0000313" key="3">
    <source>
        <dbReference type="Proteomes" id="UP000026962"/>
    </source>
</evidence>
<evidence type="ECO:0000313" key="2">
    <source>
        <dbReference type="EnsemblPlants" id="OPUNC03G02920.1"/>
    </source>
</evidence>
<dbReference type="Proteomes" id="UP000026962">
    <property type="component" value="Chromosome 3"/>
</dbReference>
<protein>
    <submittedName>
        <fullName evidence="2">Uncharacterized protein</fullName>
    </submittedName>
</protein>
<dbReference type="AlphaFoldDB" id="A0A0E0K8L4"/>